<feature type="binding site" evidence="5">
    <location>
        <position position="108"/>
    </location>
    <ligand>
        <name>[4Fe-4S] cluster</name>
        <dbReference type="ChEBI" id="CHEBI:49883"/>
    </ligand>
</feature>
<dbReference type="GO" id="GO:0016114">
    <property type="term" value="P:terpenoid biosynthetic process"/>
    <property type="evidence" value="ECO:0007669"/>
    <property type="project" value="UniProtKB-UniRule"/>
</dbReference>
<feature type="active site" description="Proton donor" evidence="5">
    <location>
        <position position="138"/>
    </location>
</feature>
<dbReference type="PANTHER" id="PTHR30426:SF0">
    <property type="entry name" value="4-HYDROXY-3-METHYLBUT-2-ENYL DIPHOSPHATE REDUCTASE"/>
    <property type="match status" value="1"/>
</dbReference>
<evidence type="ECO:0000256" key="3">
    <source>
        <dbReference type="ARBA" id="ARBA00023004"/>
    </source>
</evidence>
<dbReference type="EC" id="1.17.7.4" evidence="5"/>
<dbReference type="GO" id="GO:0051539">
    <property type="term" value="F:4 iron, 4 sulfur cluster binding"/>
    <property type="evidence" value="ECO:0007669"/>
    <property type="project" value="UniProtKB-UniRule"/>
</dbReference>
<feature type="binding site" evidence="5">
    <location>
        <position position="278"/>
    </location>
    <ligand>
        <name>(2E)-4-hydroxy-3-methylbut-2-enyl diphosphate</name>
        <dbReference type="ChEBI" id="CHEBI:128753"/>
    </ligand>
</feature>
<evidence type="ECO:0000313" key="6">
    <source>
        <dbReference type="EMBL" id="BAL59741.1"/>
    </source>
</evidence>
<accession>H5ST91</accession>
<dbReference type="PANTHER" id="PTHR30426">
    <property type="entry name" value="4-HYDROXY-3-METHYLBUT-2-ENYL DIPHOSPHATE REDUCTASE"/>
    <property type="match status" value="1"/>
</dbReference>
<feature type="binding site" evidence="5">
    <location>
        <position position="237"/>
    </location>
    <ligand>
        <name>(2E)-4-hydroxy-3-methylbut-2-enyl diphosphate</name>
        <dbReference type="ChEBI" id="CHEBI:128753"/>
    </ligand>
</feature>
<dbReference type="GO" id="GO:0046872">
    <property type="term" value="F:metal ion binding"/>
    <property type="evidence" value="ECO:0007669"/>
    <property type="project" value="UniProtKB-KW"/>
</dbReference>
<feature type="binding site" evidence="5">
    <location>
        <position position="18"/>
    </location>
    <ligand>
        <name>[4Fe-4S] cluster</name>
        <dbReference type="ChEBI" id="CHEBI:49883"/>
    </ligand>
</feature>
<keyword evidence="4 5" id="KW-0411">Iron-sulfur</keyword>
<protein>
    <recommendedName>
        <fullName evidence="5">4-hydroxy-3-methylbut-2-enyl diphosphate reductase</fullName>
        <shortName evidence="5">HMBPP reductase</shortName>
        <ecNumber evidence="5">1.17.7.4</ecNumber>
    </recommendedName>
</protein>
<comment type="catalytic activity">
    <reaction evidence="5">
        <text>dimethylallyl diphosphate + 2 oxidized [2Fe-2S]-[ferredoxin] + H2O = (2E)-4-hydroxy-3-methylbut-2-enyl diphosphate + 2 reduced [2Fe-2S]-[ferredoxin] + 2 H(+)</text>
        <dbReference type="Rhea" id="RHEA:24825"/>
        <dbReference type="Rhea" id="RHEA-COMP:10000"/>
        <dbReference type="Rhea" id="RHEA-COMP:10001"/>
        <dbReference type="ChEBI" id="CHEBI:15377"/>
        <dbReference type="ChEBI" id="CHEBI:15378"/>
        <dbReference type="ChEBI" id="CHEBI:33737"/>
        <dbReference type="ChEBI" id="CHEBI:33738"/>
        <dbReference type="ChEBI" id="CHEBI:57623"/>
        <dbReference type="ChEBI" id="CHEBI:128753"/>
        <dbReference type="EC" id="1.17.7.4"/>
    </reaction>
</comment>
<evidence type="ECO:0000256" key="1">
    <source>
        <dbReference type="ARBA" id="ARBA00022485"/>
    </source>
</evidence>
<dbReference type="Pfam" id="PF02401">
    <property type="entry name" value="LYTB"/>
    <property type="match status" value="1"/>
</dbReference>
<dbReference type="UniPathway" id="UPA00056">
    <property type="reaction ID" value="UER00097"/>
</dbReference>
<dbReference type="NCBIfam" id="TIGR00216">
    <property type="entry name" value="ispH_lytB"/>
    <property type="match status" value="1"/>
</dbReference>
<keyword evidence="2 5" id="KW-0479">Metal-binding</keyword>
<feature type="binding site" evidence="5">
    <location>
        <position position="179"/>
    </location>
    <ligand>
        <name>(2E)-4-hydroxy-3-methylbut-2-enyl diphosphate</name>
        <dbReference type="ChEBI" id="CHEBI:128753"/>
    </ligand>
</feature>
<feature type="binding site" evidence="5">
    <location>
        <position position="235"/>
    </location>
    <ligand>
        <name>isopentenyl diphosphate</name>
        <dbReference type="ChEBI" id="CHEBI:128769"/>
    </ligand>
</feature>
<feature type="binding site" evidence="5">
    <location>
        <position position="136"/>
    </location>
    <ligand>
        <name>dimethylallyl diphosphate</name>
        <dbReference type="ChEBI" id="CHEBI:57623"/>
    </ligand>
</feature>
<feature type="binding site" evidence="5">
    <location>
        <position position="48"/>
    </location>
    <ligand>
        <name>dimethylallyl diphosphate</name>
        <dbReference type="ChEBI" id="CHEBI:57623"/>
    </ligand>
</feature>
<feature type="binding site" evidence="5">
    <location>
        <position position="86"/>
    </location>
    <ligand>
        <name>(2E)-4-hydroxy-3-methylbut-2-enyl diphosphate</name>
        <dbReference type="ChEBI" id="CHEBI:128753"/>
    </ligand>
</feature>
<comment type="pathway">
    <text evidence="5">Isoprenoid biosynthesis; dimethylallyl diphosphate biosynthesis; dimethylallyl diphosphate from (2E)-4-hydroxy-3-methylbutenyl diphosphate: step 1/1.</text>
</comment>
<feature type="binding site" evidence="5">
    <location>
        <position position="237"/>
    </location>
    <ligand>
        <name>dimethylallyl diphosphate</name>
        <dbReference type="ChEBI" id="CHEBI:57623"/>
    </ligand>
</feature>
<reference evidence="6" key="1">
    <citation type="journal article" date="2005" name="Environ. Microbiol.">
        <title>Genetic and functional properties of uncultivated thermophilic crenarchaeotes from a subsurface gold mine as revealed by analysis of genome fragments.</title>
        <authorList>
            <person name="Nunoura T."/>
            <person name="Hirayama H."/>
            <person name="Takami H."/>
            <person name="Oida H."/>
            <person name="Nishi S."/>
            <person name="Shimamura S."/>
            <person name="Suzuki Y."/>
            <person name="Inagaki F."/>
            <person name="Takai K."/>
            <person name="Nealson K.H."/>
            <person name="Horikoshi K."/>
        </authorList>
    </citation>
    <scope>NUCLEOTIDE SEQUENCE</scope>
</reference>
<feature type="binding site" evidence="5">
    <location>
        <position position="48"/>
    </location>
    <ligand>
        <name>(2E)-4-hydroxy-3-methylbut-2-enyl diphosphate</name>
        <dbReference type="ChEBI" id="CHEBI:128753"/>
    </ligand>
</feature>
<sequence length="306" mass="33977">MITDVKPTIEIARSAGWCFGVERIVQMAEKLLNETPDGPVYCLGELIHNPQEVARLRAKGMVFVKSHDELPPLKPGEKRKVLIRAHGVAPFVKRALQEKGYEIYDGTCPLVTIPQRFARELAEQGYRVVIMGHIEHPEIQGILGYLDGLNARVDVIAGPEEVEKLQLKASDRVGLISQTTHPYEKFAQLIGRVLEHCLEVRAYNTICQATFDRQEAIRELAQRCDLVIVVGGRNSSNTCRLAEIASQYTTCYHIEDASELKGEWLAGKEHIGISAGASTPTRCLEEVQTAIARLTGARENSRHTSG</sequence>
<feature type="binding site" evidence="5">
    <location>
        <position position="236"/>
    </location>
    <ligand>
        <name>isopentenyl diphosphate</name>
        <dbReference type="ChEBI" id="CHEBI:128769"/>
    </ligand>
</feature>
<feature type="binding site" evidence="5">
    <location>
        <position position="236"/>
    </location>
    <ligand>
        <name>(2E)-4-hydroxy-3-methylbut-2-enyl diphosphate</name>
        <dbReference type="ChEBI" id="CHEBI:128753"/>
    </ligand>
</feature>
<dbReference type="GO" id="GO:0050992">
    <property type="term" value="P:dimethylallyl diphosphate biosynthetic process"/>
    <property type="evidence" value="ECO:0007669"/>
    <property type="project" value="UniProtKB-UniRule"/>
</dbReference>
<dbReference type="UniPathway" id="UPA00059">
    <property type="reaction ID" value="UER00105"/>
</dbReference>
<keyword evidence="3 5" id="KW-0408">Iron</keyword>
<keyword evidence="5" id="KW-0560">Oxidoreductase</keyword>
<dbReference type="GO" id="GO:0051745">
    <property type="term" value="F:4-hydroxy-3-methylbut-2-enyl diphosphate reductase activity"/>
    <property type="evidence" value="ECO:0007669"/>
    <property type="project" value="UniProtKB-UniRule"/>
</dbReference>
<feature type="binding site" evidence="5">
    <location>
        <position position="86"/>
    </location>
    <ligand>
        <name>dimethylallyl diphosphate</name>
        <dbReference type="ChEBI" id="CHEBI:57623"/>
    </ligand>
</feature>
<gene>
    <name evidence="5" type="primary">ispH</name>
    <name evidence="6" type="ORF">HGMM_OP4C377</name>
</gene>
<dbReference type="Gene3D" id="3.40.1010.20">
    <property type="entry name" value="4-hydroxy-3-methylbut-2-enyl diphosphate reductase, catalytic domain"/>
    <property type="match status" value="2"/>
</dbReference>
<proteinExistence type="inferred from homology"/>
<feature type="binding site" evidence="5">
    <location>
        <position position="278"/>
    </location>
    <ligand>
        <name>isopentenyl diphosphate</name>
        <dbReference type="ChEBI" id="CHEBI:128769"/>
    </ligand>
</feature>
<feature type="binding site" evidence="5">
    <location>
        <position position="207"/>
    </location>
    <ligand>
        <name>[4Fe-4S] cluster</name>
        <dbReference type="ChEBI" id="CHEBI:49883"/>
    </ligand>
</feature>
<comment type="catalytic activity">
    <reaction evidence="5">
        <text>isopentenyl diphosphate + 2 oxidized [2Fe-2S]-[ferredoxin] + H2O = (2E)-4-hydroxy-3-methylbut-2-enyl diphosphate + 2 reduced [2Fe-2S]-[ferredoxin] + 2 H(+)</text>
        <dbReference type="Rhea" id="RHEA:24488"/>
        <dbReference type="Rhea" id="RHEA-COMP:10000"/>
        <dbReference type="Rhea" id="RHEA-COMP:10001"/>
        <dbReference type="ChEBI" id="CHEBI:15377"/>
        <dbReference type="ChEBI" id="CHEBI:15378"/>
        <dbReference type="ChEBI" id="CHEBI:33737"/>
        <dbReference type="ChEBI" id="CHEBI:33738"/>
        <dbReference type="ChEBI" id="CHEBI:128753"/>
        <dbReference type="ChEBI" id="CHEBI:128769"/>
        <dbReference type="EC" id="1.17.7.4"/>
    </reaction>
</comment>
<feature type="binding site" evidence="5">
    <location>
        <position position="48"/>
    </location>
    <ligand>
        <name>isopentenyl diphosphate</name>
        <dbReference type="ChEBI" id="CHEBI:128769"/>
    </ligand>
</feature>
<dbReference type="AlphaFoldDB" id="H5ST91"/>
<feature type="binding site" evidence="5">
    <location>
        <position position="278"/>
    </location>
    <ligand>
        <name>dimethylallyl diphosphate</name>
        <dbReference type="ChEBI" id="CHEBI:57623"/>
    </ligand>
</feature>
<comment type="cofactor">
    <cofactor evidence="5">
        <name>[4Fe-4S] cluster</name>
        <dbReference type="ChEBI" id="CHEBI:49883"/>
    </cofactor>
    <text evidence="5">Binds 1 [4Fe-4S] cluster per subunit.</text>
</comment>
<keyword evidence="5" id="KW-0414">Isoprene biosynthesis</keyword>
<dbReference type="InterPro" id="IPR003451">
    <property type="entry name" value="LytB/IspH"/>
</dbReference>
<feature type="binding site" evidence="5">
    <location>
        <position position="235"/>
    </location>
    <ligand>
        <name>dimethylallyl diphosphate</name>
        <dbReference type="ChEBI" id="CHEBI:57623"/>
    </ligand>
</feature>
<dbReference type="EMBL" id="AP011803">
    <property type="protein sequence ID" value="BAL59741.1"/>
    <property type="molecule type" value="Genomic_DNA"/>
</dbReference>
<feature type="binding site" evidence="5">
    <location>
        <position position="136"/>
    </location>
    <ligand>
        <name>(2E)-4-hydroxy-3-methylbut-2-enyl diphosphate</name>
        <dbReference type="ChEBI" id="CHEBI:128753"/>
    </ligand>
</feature>
<feature type="binding site" evidence="5">
    <location>
        <position position="237"/>
    </location>
    <ligand>
        <name>isopentenyl diphosphate</name>
        <dbReference type="ChEBI" id="CHEBI:128769"/>
    </ligand>
</feature>
<dbReference type="GO" id="GO:0019288">
    <property type="term" value="P:isopentenyl diphosphate biosynthetic process, methylerythritol 4-phosphate pathway"/>
    <property type="evidence" value="ECO:0007669"/>
    <property type="project" value="UniProtKB-UniRule"/>
</dbReference>
<reference evidence="6" key="2">
    <citation type="journal article" date="2012" name="PLoS ONE">
        <title>A Deeply Branching Thermophilic Bacterium with an Ancient Acetyl-CoA Pathway Dominates a Subsurface Ecosystem.</title>
        <authorList>
            <person name="Takami H."/>
            <person name="Noguchi H."/>
            <person name="Takaki Y."/>
            <person name="Uchiyama I."/>
            <person name="Toyoda A."/>
            <person name="Nishi S."/>
            <person name="Chee G.-J."/>
            <person name="Arai W."/>
            <person name="Nunoura T."/>
            <person name="Itoh T."/>
            <person name="Hattori M."/>
            <person name="Takai K."/>
        </authorList>
    </citation>
    <scope>NUCLEOTIDE SEQUENCE</scope>
</reference>
<dbReference type="NCBIfam" id="NF002187">
    <property type="entry name" value="PRK01045.1-1"/>
    <property type="match status" value="1"/>
</dbReference>
<feature type="binding site" evidence="5">
    <location>
        <position position="136"/>
    </location>
    <ligand>
        <name>isopentenyl diphosphate</name>
        <dbReference type="ChEBI" id="CHEBI:128769"/>
    </ligand>
</feature>
<feature type="binding site" evidence="5">
    <location>
        <position position="235"/>
    </location>
    <ligand>
        <name>(2E)-4-hydroxy-3-methylbut-2-enyl diphosphate</name>
        <dbReference type="ChEBI" id="CHEBI:128753"/>
    </ligand>
</feature>
<comment type="similarity">
    <text evidence="5">Belongs to the IspH family.</text>
</comment>
<organism evidence="6">
    <name type="scientific">Acetithermum autotrophicum</name>
    <dbReference type="NCBI Taxonomy" id="1446466"/>
    <lineage>
        <taxon>Bacteria</taxon>
        <taxon>Candidatus Bipolaricaulota</taxon>
        <taxon>Candidatus Acetithermum</taxon>
    </lineage>
</organism>
<feature type="binding site" evidence="5">
    <location>
        <position position="86"/>
    </location>
    <ligand>
        <name>isopentenyl diphosphate</name>
        <dbReference type="ChEBI" id="CHEBI:128769"/>
    </ligand>
</feature>
<keyword evidence="1 5" id="KW-0004">4Fe-4S</keyword>
<evidence type="ECO:0000256" key="2">
    <source>
        <dbReference type="ARBA" id="ARBA00022723"/>
    </source>
</evidence>
<feature type="binding site" evidence="5">
    <location>
        <position position="236"/>
    </location>
    <ligand>
        <name>dimethylallyl diphosphate</name>
        <dbReference type="ChEBI" id="CHEBI:57623"/>
    </ligand>
</feature>
<comment type="function">
    <text evidence="5">Catalyzes the conversion of 1-hydroxy-2-methyl-2-(E)-butenyl 4-diphosphate (HMBPP) into a mixture of isopentenyl diphosphate (IPP) and dimethylallyl diphosphate (DMAPP). Acts in the terminal step of the DOXP/MEP pathway for isoprenoid precursor biosynthesis.</text>
</comment>
<dbReference type="Gene3D" id="3.40.50.11270">
    <property type="match status" value="1"/>
</dbReference>
<dbReference type="CDD" id="cd13944">
    <property type="entry name" value="lytB_ispH"/>
    <property type="match status" value="1"/>
</dbReference>
<dbReference type="HAMAP" id="MF_00191">
    <property type="entry name" value="IspH"/>
    <property type="match status" value="1"/>
</dbReference>
<evidence type="ECO:0000256" key="5">
    <source>
        <dbReference type="HAMAP-Rule" id="MF_00191"/>
    </source>
</evidence>
<evidence type="ECO:0000256" key="4">
    <source>
        <dbReference type="ARBA" id="ARBA00023014"/>
    </source>
</evidence>
<comment type="pathway">
    <text evidence="5">Isoprenoid biosynthesis; isopentenyl diphosphate biosynthesis via DXP pathway; isopentenyl diphosphate from 1-deoxy-D-xylulose 5-phosphate: step 6/6.</text>
</comment>
<name>H5ST91_ACEAU</name>